<dbReference type="PANTHER" id="PTHR44196">
    <property type="entry name" value="DEHYDROGENASE/REDUCTASE SDR FAMILY MEMBER 7B"/>
    <property type="match status" value="1"/>
</dbReference>
<dbReference type="CDD" id="cd05233">
    <property type="entry name" value="SDR_c"/>
    <property type="match status" value="1"/>
</dbReference>
<sequence>MRDYDTVLITGATSGIGYELAKLFAADKYNLVVVSRFERTLHEVAEQFHALGAPNVFPVVADLSIAGAAANIYQQTRLQGMEVNILINNAGAGEHGLFCETSIERDLSIVQLNVSSMIHLTKLYACDMLRQKRGRILQLASIASYQPTPLLSVYAATKAFILSFTDSLINELEGTGVTVTALIPDPTRTDFFRKAHAAQTKVAQNDLADPADIARIGYEALLQGKHHAVTGSSVKADVIMSNILSRESVASRARKQMEIVS</sequence>
<dbReference type="Proteomes" id="UP001597112">
    <property type="component" value="Unassembled WGS sequence"/>
</dbReference>
<organism evidence="4 5">
    <name type="scientific">Ohtaekwangia kribbensis</name>
    <dbReference type="NCBI Taxonomy" id="688913"/>
    <lineage>
        <taxon>Bacteria</taxon>
        <taxon>Pseudomonadati</taxon>
        <taxon>Bacteroidota</taxon>
        <taxon>Cytophagia</taxon>
        <taxon>Cytophagales</taxon>
        <taxon>Fulvivirgaceae</taxon>
        <taxon>Ohtaekwangia</taxon>
    </lineage>
</organism>
<dbReference type="InterPro" id="IPR036291">
    <property type="entry name" value="NAD(P)-bd_dom_sf"/>
</dbReference>
<evidence type="ECO:0000256" key="3">
    <source>
        <dbReference type="RuleBase" id="RU000363"/>
    </source>
</evidence>
<comment type="similarity">
    <text evidence="1 3">Belongs to the short-chain dehydrogenases/reductases (SDR) family.</text>
</comment>
<dbReference type="PANTHER" id="PTHR44196:SF2">
    <property type="entry name" value="SHORT-CHAIN DEHYDROGENASE-RELATED"/>
    <property type="match status" value="1"/>
</dbReference>
<dbReference type="Pfam" id="PF00106">
    <property type="entry name" value="adh_short"/>
    <property type="match status" value="1"/>
</dbReference>
<evidence type="ECO:0000313" key="4">
    <source>
        <dbReference type="EMBL" id="MFD0998308.1"/>
    </source>
</evidence>
<name>A0ABW3JZ53_9BACT</name>
<evidence type="ECO:0000256" key="1">
    <source>
        <dbReference type="ARBA" id="ARBA00006484"/>
    </source>
</evidence>
<dbReference type="RefSeq" id="WP_377574791.1">
    <property type="nucleotide sequence ID" value="NZ_JBHTKA010000001.1"/>
</dbReference>
<dbReference type="PIRSF" id="PIRSF000126">
    <property type="entry name" value="11-beta-HSD1"/>
    <property type="match status" value="1"/>
</dbReference>
<keyword evidence="2 4" id="KW-0560">Oxidoreductase</keyword>
<dbReference type="SUPFAM" id="SSF51735">
    <property type="entry name" value="NAD(P)-binding Rossmann-fold domains"/>
    <property type="match status" value="1"/>
</dbReference>
<dbReference type="PRINTS" id="PR00080">
    <property type="entry name" value="SDRFAMILY"/>
</dbReference>
<dbReference type="EMBL" id="JBHTKA010000001">
    <property type="protein sequence ID" value="MFD0998308.1"/>
    <property type="molecule type" value="Genomic_DNA"/>
</dbReference>
<comment type="caution">
    <text evidence="4">The sequence shown here is derived from an EMBL/GenBank/DDBJ whole genome shotgun (WGS) entry which is preliminary data.</text>
</comment>
<dbReference type="GO" id="GO:0016491">
    <property type="term" value="F:oxidoreductase activity"/>
    <property type="evidence" value="ECO:0007669"/>
    <property type="project" value="UniProtKB-KW"/>
</dbReference>
<dbReference type="Gene3D" id="3.40.50.720">
    <property type="entry name" value="NAD(P)-binding Rossmann-like Domain"/>
    <property type="match status" value="1"/>
</dbReference>
<dbReference type="PRINTS" id="PR00081">
    <property type="entry name" value="GDHRDH"/>
</dbReference>
<gene>
    <name evidence="4" type="ORF">ACFQ21_03280</name>
</gene>
<keyword evidence="5" id="KW-1185">Reference proteome</keyword>
<dbReference type="EC" id="1.-.-.-" evidence="4"/>
<protein>
    <submittedName>
        <fullName evidence="4">SDR family NAD(P)-dependent oxidoreductase</fullName>
        <ecNumber evidence="4">1.-.-.-</ecNumber>
    </submittedName>
</protein>
<reference evidence="5" key="1">
    <citation type="journal article" date="2019" name="Int. J. Syst. Evol. Microbiol.">
        <title>The Global Catalogue of Microorganisms (GCM) 10K type strain sequencing project: providing services to taxonomists for standard genome sequencing and annotation.</title>
        <authorList>
            <consortium name="The Broad Institute Genomics Platform"/>
            <consortium name="The Broad Institute Genome Sequencing Center for Infectious Disease"/>
            <person name="Wu L."/>
            <person name="Ma J."/>
        </authorList>
    </citation>
    <scope>NUCLEOTIDE SEQUENCE [LARGE SCALE GENOMIC DNA]</scope>
    <source>
        <strain evidence="5">CCUG 58938</strain>
    </source>
</reference>
<evidence type="ECO:0000256" key="2">
    <source>
        <dbReference type="ARBA" id="ARBA00023002"/>
    </source>
</evidence>
<evidence type="ECO:0000313" key="5">
    <source>
        <dbReference type="Proteomes" id="UP001597112"/>
    </source>
</evidence>
<dbReference type="InterPro" id="IPR002347">
    <property type="entry name" value="SDR_fam"/>
</dbReference>
<proteinExistence type="inferred from homology"/>
<accession>A0ABW3JZ53</accession>